<keyword evidence="5" id="KW-0460">Magnesium</keyword>
<evidence type="ECO:0000256" key="4">
    <source>
        <dbReference type="ARBA" id="ARBA00023080"/>
    </source>
</evidence>
<evidence type="ECO:0000256" key="2">
    <source>
        <dbReference type="ARBA" id="ARBA00006581"/>
    </source>
</evidence>
<comment type="pathway">
    <text evidence="1 5">Pyrimidine metabolism; dUMP biosynthesis; dUMP from dCTP (dUTP route): step 2/2.</text>
</comment>
<dbReference type="PANTHER" id="PTHR11241:SF0">
    <property type="entry name" value="DEOXYURIDINE 5'-TRIPHOSPHATE NUCLEOTIDOHYDROLASE"/>
    <property type="match status" value="1"/>
</dbReference>
<gene>
    <name evidence="7" type="ORF">N310_01188</name>
</gene>
<keyword evidence="4 5" id="KW-0546">Nucleotide metabolism</keyword>
<dbReference type="EMBL" id="KK829829">
    <property type="protein sequence ID" value="KFP75663.1"/>
    <property type="molecule type" value="Genomic_DNA"/>
</dbReference>
<evidence type="ECO:0000256" key="5">
    <source>
        <dbReference type="RuleBase" id="RU367024"/>
    </source>
</evidence>
<dbReference type="GO" id="GO:0006226">
    <property type="term" value="P:dUMP biosynthetic process"/>
    <property type="evidence" value="ECO:0007669"/>
    <property type="project" value="UniProtKB-UniRule"/>
</dbReference>
<name>A0A091NDJ2_9PASS</name>
<comment type="similarity">
    <text evidence="2 5">Belongs to the dUTPase family.</text>
</comment>
<comment type="catalytic activity">
    <reaction evidence="5">
        <text>dUTP + H2O = dUMP + diphosphate + H(+)</text>
        <dbReference type="Rhea" id="RHEA:10248"/>
        <dbReference type="ChEBI" id="CHEBI:15377"/>
        <dbReference type="ChEBI" id="CHEBI:15378"/>
        <dbReference type="ChEBI" id="CHEBI:33019"/>
        <dbReference type="ChEBI" id="CHEBI:61555"/>
        <dbReference type="ChEBI" id="CHEBI:246422"/>
        <dbReference type="EC" id="3.6.1.23"/>
    </reaction>
</comment>
<dbReference type="AlphaFoldDB" id="A0A091NDJ2"/>
<accession>A0A091NDJ2</accession>
<evidence type="ECO:0000256" key="1">
    <source>
        <dbReference type="ARBA" id="ARBA00005142"/>
    </source>
</evidence>
<dbReference type="CDD" id="cd07557">
    <property type="entry name" value="trimeric_dUTPase"/>
    <property type="match status" value="1"/>
</dbReference>
<dbReference type="InterPro" id="IPR008181">
    <property type="entry name" value="dUTPase"/>
</dbReference>
<feature type="domain" description="dUTPase-like" evidence="6">
    <location>
        <begin position="4"/>
        <end position="49"/>
    </location>
</feature>
<proteinExistence type="inferred from homology"/>
<keyword evidence="8" id="KW-1185">Reference proteome</keyword>
<dbReference type="Gene3D" id="2.70.40.10">
    <property type="match status" value="1"/>
</dbReference>
<dbReference type="GO" id="GO:0000287">
    <property type="term" value="F:magnesium ion binding"/>
    <property type="evidence" value="ECO:0007669"/>
    <property type="project" value="UniProtKB-UniRule"/>
</dbReference>
<dbReference type="InterPro" id="IPR033704">
    <property type="entry name" value="dUTPase_trimeric"/>
</dbReference>
<organism evidence="7 8">
    <name type="scientific">Acanthisitta chloris</name>
    <name type="common">rifleman</name>
    <dbReference type="NCBI Taxonomy" id="57068"/>
    <lineage>
        <taxon>Eukaryota</taxon>
        <taxon>Metazoa</taxon>
        <taxon>Chordata</taxon>
        <taxon>Craniata</taxon>
        <taxon>Vertebrata</taxon>
        <taxon>Euteleostomi</taxon>
        <taxon>Archelosauria</taxon>
        <taxon>Archosauria</taxon>
        <taxon>Dinosauria</taxon>
        <taxon>Saurischia</taxon>
        <taxon>Theropoda</taxon>
        <taxon>Coelurosauria</taxon>
        <taxon>Aves</taxon>
        <taxon>Neognathae</taxon>
        <taxon>Neoaves</taxon>
        <taxon>Telluraves</taxon>
        <taxon>Australaves</taxon>
        <taxon>Passeriformes</taxon>
        <taxon>Acanthisittidae</taxon>
        <taxon>Acanthisitta</taxon>
    </lineage>
</organism>
<evidence type="ECO:0000313" key="7">
    <source>
        <dbReference type="EMBL" id="KFP75663.1"/>
    </source>
</evidence>
<dbReference type="InterPro" id="IPR029054">
    <property type="entry name" value="dUTPase-like"/>
</dbReference>
<keyword evidence="5" id="KW-0479">Metal-binding</keyword>
<feature type="non-terminal residue" evidence="7">
    <location>
        <position position="1"/>
    </location>
</feature>
<comment type="cofactor">
    <cofactor evidence="5">
        <name>Mg(2+)</name>
        <dbReference type="ChEBI" id="CHEBI:18420"/>
    </cofactor>
</comment>
<evidence type="ECO:0000259" key="6">
    <source>
        <dbReference type="Pfam" id="PF00692"/>
    </source>
</evidence>
<reference evidence="7 8" key="1">
    <citation type="submission" date="2014-04" db="EMBL/GenBank/DDBJ databases">
        <title>Genome evolution of avian class.</title>
        <authorList>
            <person name="Zhang G."/>
            <person name="Li C."/>
        </authorList>
    </citation>
    <scope>NUCLEOTIDE SEQUENCE [LARGE SCALE GENOMIC DNA]</scope>
    <source>
        <strain evidence="7">BGI_N310</strain>
    </source>
</reference>
<protein>
    <recommendedName>
        <fullName evidence="5">Deoxyuridine 5'-triphosphate nucleotidohydrolase</fullName>
        <shortName evidence="5">dUTPase</shortName>
        <ecNumber evidence="5">3.6.1.23</ecNumber>
    </recommendedName>
    <alternativeName>
        <fullName evidence="5">dUTP pyrophosphatase</fullName>
    </alternativeName>
</protein>
<evidence type="ECO:0000256" key="3">
    <source>
        <dbReference type="ARBA" id="ARBA00022801"/>
    </source>
</evidence>
<dbReference type="GO" id="GO:0046081">
    <property type="term" value="P:dUTP catabolic process"/>
    <property type="evidence" value="ECO:0007669"/>
    <property type="project" value="UniProtKB-UniRule"/>
</dbReference>
<keyword evidence="3 5" id="KW-0378">Hydrolase</keyword>
<comment type="function">
    <text evidence="5">Involved in nucleotide metabolism via production of dUMP, the immediate precursor of thymidine nucleotides, and decreases the intracellular concentration of dUTP so that uracil cannot be incorporated into DNA.</text>
</comment>
<dbReference type="PANTHER" id="PTHR11241">
    <property type="entry name" value="DEOXYURIDINE 5'-TRIPHOSPHATE NUCLEOTIDOHYDROLASE"/>
    <property type="match status" value="1"/>
</dbReference>
<dbReference type="SUPFAM" id="SSF51283">
    <property type="entry name" value="dUTPase-like"/>
    <property type="match status" value="1"/>
</dbReference>
<dbReference type="Proteomes" id="UP000053537">
    <property type="component" value="Unassembled WGS sequence"/>
</dbReference>
<dbReference type="GO" id="GO:0004170">
    <property type="term" value="F:dUTP diphosphatase activity"/>
    <property type="evidence" value="ECO:0007669"/>
    <property type="project" value="UniProtKB-UniRule"/>
</dbReference>
<dbReference type="EC" id="3.6.1.23" evidence="5"/>
<evidence type="ECO:0000313" key="8">
    <source>
        <dbReference type="Proteomes" id="UP000053537"/>
    </source>
</evidence>
<sequence length="50" mass="5802">FFLMPAGVIDEDYRGNVGVVLFNFGKETFEVKKGDRIAQLICERIYYPEL</sequence>
<dbReference type="UniPathway" id="UPA00610">
    <property type="reaction ID" value="UER00666"/>
</dbReference>
<dbReference type="InterPro" id="IPR036157">
    <property type="entry name" value="dUTPase-like_sf"/>
</dbReference>
<feature type="non-terminal residue" evidence="7">
    <location>
        <position position="50"/>
    </location>
</feature>
<dbReference type="Pfam" id="PF00692">
    <property type="entry name" value="dUTPase"/>
    <property type="match status" value="1"/>
</dbReference>